<reference evidence="3" key="1">
    <citation type="submission" date="2016-03" db="EMBL/GenBank/DDBJ databases">
        <title>Sphingomonas melonis TY, whole genome shotgun sequencing.</title>
        <authorList>
            <person name="Wang H."/>
            <person name="Zhu P."/>
        </authorList>
    </citation>
    <scope>NUCLEOTIDE SEQUENCE [LARGE SCALE GENOMIC DNA]</scope>
    <source>
        <strain evidence="3">TY</strain>
    </source>
</reference>
<feature type="region of interest" description="Disordered" evidence="1">
    <location>
        <begin position="299"/>
        <end position="321"/>
    </location>
</feature>
<protein>
    <submittedName>
        <fullName evidence="3">Uncharacterized protein</fullName>
    </submittedName>
</protein>
<feature type="chain" id="PRO_5043556785" evidence="2">
    <location>
        <begin position="22"/>
        <end position="509"/>
    </location>
</feature>
<keyword evidence="4" id="KW-1185">Reference proteome</keyword>
<proteinExistence type="predicted"/>
<dbReference type="GeneID" id="93799577"/>
<evidence type="ECO:0000256" key="1">
    <source>
        <dbReference type="SAM" id="MobiDB-lite"/>
    </source>
</evidence>
<name>A0A175Y7F5_9SPHN</name>
<gene>
    <name evidence="3" type="ORF">AVM11_13730</name>
</gene>
<feature type="signal peptide" evidence="2">
    <location>
        <begin position="1"/>
        <end position="21"/>
    </location>
</feature>
<dbReference type="PANTHER" id="PTHR38075:SF1">
    <property type="entry name" value="DUF4139 DOMAIN-CONTAINING PROTEIN"/>
    <property type="match status" value="1"/>
</dbReference>
<dbReference type="PANTHER" id="PTHR38075">
    <property type="entry name" value="DUF4139 DOMAIN-CONTAINING PROTEIN"/>
    <property type="match status" value="1"/>
</dbReference>
<dbReference type="EMBL" id="LQCK02000004">
    <property type="protein sequence ID" value="KZB96249.1"/>
    <property type="molecule type" value="Genomic_DNA"/>
</dbReference>
<dbReference type="AlphaFoldDB" id="A0A175Y7F5"/>
<dbReference type="STRING" id="621456.BJP26_16385"/>
<dbReference type="RefSeq" id="WP_017978011.1">
    <property type="nucleotide sequence ID" value="NZ_CP017578.1"/>
</dbReference>
<evidence type="ECO:0000313" key="3">
    <source>
        <dbReference type="EMBL" id="KZB96249.1"/>
    </source>
</evidence>
<keyword evidence="2" id="KW-0732">Signal</keyword>
<dbReference type="Proteomes" id="UP000078460">
    <property type="component" value="Unassembled WGS sequence"/>
</dbReference>
<sequence length="509" mass="53546">MRALLTVLPAFIAIGAAPLPATPGVVTSPAPAAVALTVYRAPYGQGAMNLGYLQGFALVTETRRIAVSKGASTLRFEGVAEGIVPVSAVVEGLPGGVIEKNRDARLLSPASLIDGTLGRIVTLTRTDRATGRRVSEQATIVAGPARGVVLKTRAGIETLRCSGLPERLSFAGVPGGLSAKPVLSVATVSPVARTVTVKLSYLASGFDWRSSYVATVAPDGRTLDLFAWLTLANANPERFPDAQLSAVAGRVNRVWTPGLERAVAALSLSCYPLGTTTSDLPEETFEKADDIVVTGFRMAAPPPPPPPPAPEPAPAPPAPENLGDLKLYRVPMRVTVAPRAQKQVALLSRAGVPFDRRYRARLYPGQPIVSAPTRIVLALRNRRDAGLGLPLPAGSTAVYATRNGERLLLGQGALTDRAEGESFRIAAGISPQVTVMQEPISADIMRVVLTNAGAAPASVDVPIGTAGQRIEAIDATLPIVDGARTWSVVVPPGRTAELHYRYCWDRCQR</sequence>
<organism evidence="3 4">
    <name type="scientific">Sphingomonas melonis TY</name>
    <dbReference type="NCBI Taxonomy" id="621456"/>
    <lineage>
        <taxon>Bacteria</taxon>
        <taxon>Pseudomonadati</taxon>
        <taxon>Pseudomonadota</taxon>
        <taxon>Alphaproteobacteria</taxon>
        <taxon>Sphingomonadales</taxon>
        <taxon>Sphingomonadaceae</taxon>
        <taxon>Sphingomonas</taxon>
    </lineage>
</organism>
<dbReference type="KEGG" id="smy:BJP26_16385"/>
<evidence type="ECO:0000313" key="4">
    <source>
        <dbReference type="Proteomes" id="UP000078460"/>
    </source>
</evidence>
<evidence type="ECO:0000256" key="2">
    <source>
        <dbReference type="SAM" id="SignalP"/>
    </source>
</evidence>
<feature type="compositionally biased region" description="Pro residues" evidence="1">
    <location>
        <begin position="300"/>
        <end position="319"/>
    </location>
</feature>
<comment type="caution">
    <text evidence="3">The sequence shown here is derived from an EMBL/GenBank/DDBJ whole genome shotgun (WGS) entry which is preliminary data.</text>
</comment>
<accession>A0A175Y7F5</accession>
<dbReference type="OrthoDB" id="7178458at2"/>